<feature type="chain" id="PRO_5014719931" evidence="1">
    <location>
        <begin position="21"/>
        <end position="54"/>
    </location>
</feature>
<organism evidence="2">
    <name type="scientific">Pristhesancus plagipennis</name>
    <name type="common">Common assassin bug</name>
    <dbReference type="NCBI Taxonomy" id="1955184"/>
    <lineage>
        <taxon>Eukaryota</taxon>
        <taxon>Metazoa</taxon>
        <taxon>Ecdysozoa</taxon>
        <taxon>Arthropoda</taxon>
        <taxon>Hexapoda</taxon>
        <taxon>Insecta</taxon>
        <taxon>Pterygota</taxon>
        <taxon>Neoptera</taxon>
        <taxon>Paraneoptera</taxon>
        <taxon>Hemiptera</taxon>
        <taxon>Heteroptera</taxon>
        <taxon>Panheteroptera</taxon>
        <taxon>Cimicomorpha</taxon>
        <taxon>Reduviidae</taxon>
        <taxon>Harpactorinae</taxon>
        <taxon>Harpactorini</taxon>
        <taxon>Pristhesancus</taxon>
    </lineage>
</organism>
<reference evidence="2" key="1">
    <citation type="submission" date="2016-10" db="EMBL/GenBank/DDBJ databases">
        <title>The assassin bug Pristhesancus plagipennis produces two different types of venom.</title>
        <authorList>
            <person name="Walker A.A."/>
            <person name="Herzig V."/>
            <person name="Jin J."/>
            <person name="Fry B.G."/>
            <person name="King G.F."/>
        </authorList>
    </citation>
    <scope>NUCLEOTIDE SEQUENCE</scope>
    <source>
        <tissue evidence="2">Venom/labial glands</tissue>
    </source>
</reference>
<keyword evidence="1" id="KW-0732">Signal</keyword>
<name>A0A2K8JSR0_PRIPG</name>
<sequence length="54" mass="6178">MSWGISFVLMIILVLKTVKFKDILSDLPGTGKLSIPLIKKMQKDDIFAKNCYKF</sequence>
<dbReference type="AlphaFoldDB" id="A0A2K8JSR0"/>
<feature type="signal peptide" evidence="1">
    <location>
        <begin position="1"/>
        <end position="20"/>
    </location>
</feature>
<evidence type="ECO:0000256" key="1">
    <source>
        <dbReference type="SAM" id="SignalP"/>
    </source>
</evidence>
<proteinExistence type="evidence at transcript level"/>
<accession>A0A2K8JSR0</accession>
<protein>
    <submittedName>
        <fullName evidence="2">Uncharacterized protein</fullName>
    </submittedName>
</protein>
<dbReference type="EMBL" id="KY031231">
    <property type="protein sequence ID" value="ATU82982.1"/>
    <property type="molecule type" value="mRNA"/>
</dbReference>
<evidence type="ECO:0000313" key="2">
    <source>
        <dbReference type="EMBL" id="ATU82982.1"/>
    </source>
</evidence>